<evidence type="ECO:0000313" key="3">
    <source>
        <dbReference type="Proteomes" id="UP001153076"/>
    </source>
</evidence>
<evidence type="ECO:0000313" key="2">
    <source>
        <dbReference type="EMBL" id="KAJ8450614.1"/>
    </source>
</evidence>
<organism evidence="2 3">
    <name type="scientific">Carnegiea gigantea</name>
    <dbReference type="NCBI Taxonomy" id="171969"/>
    <lineage>
        <taxon>Eukaryota</taxon>
        <taxon>Viridiplantae</taxon>
        <taxon>Streptophyta</taxon>
        <taxon>Embryophyta</taxon>
        <taxon>Tracheophyta</taxon>
        <taxon>Spermatophyta</taxon>
        <taxon>Magnoliopsida</taxon>
        <taxon>eudicotyledons</taxon>
        <taxon>Gunneridae</taxon>
        <taxon>Pentapetalae</taxon>
        <taxon>Caryophyllales</taxon>
        <taxon>Cactineae</taxon>
        <taxon>Cactaceae</taxon>
        <taxon>Cactoideae</taxon>
        <taxon>Echinocereeae</taxon>
        <taxon>Carnegiea</taxon>
    </lineage>
</organism>
<dbReference type="EMBL" id="JAKOGI010000014">
    <property type="protein sequence ID" value="KAJ8450614.1"/>
    <property type="molecule type" value="Genomic_DNA"/>
</dbReference>
<dbReference type="SUPFAM" id="SSF56219">
    <property type="entry name" value="DNase I-like"/>
    <property type="match status" value="1"/>
</dbReference>
<dbReference type="InterPro" id="IPR036691">
    <property type="entry name" value="Endo/exonu/phosph_ase_sf"/>
</dbReference>
<feature type="compositionally biased region" description="Polar residues" evidence="1">
    <location>
        <begin position="131"/>
        <end position="142"/>
    </location>
</feature>
<keyword evidence="3" id="KW-1185">Reference proteome</keyword>
<name>A0A9Q1QQN8_9CARY</name>
<dbReference type="Proteomes" id="UP001153076">
    <property type="component" value="Unassembled WGS sequence"/>
</dbReference>
<dbReference type="PANTHER" id="PTHR33710">
    <property type="entry name" value="BNAC02G09200D PROTEIN"/>
    <property type="match status" value="1"/>
</dbReference>
<dbReference type="PANTHER" id="PTHR33710:SF71">
    <property type="entry name" value="ENDONUCLEASE_EXONUCLEASE_PHOSPHATASE DOMAIN-CONTAINING PROTEIN"/>
    <property type="match status" value="1"/>
</dbReference>
<dbReference type="AlphaFoldDB" id="A0A9Q1QQN8"/>
<accession>A0A9Q1QQN8</accession>
<protein>
    <submittedName>
        <fullName evidence="2">Uncharacterized protein</fullName>
    </submittedName>
</protein>
<gene>
    <name evidence="2" type="ORF">Cgig2_020251</name>
</gene>
<sequence>MGGREQTLELDVDEDLEMTLNQLILVGRVLADRIVNKNGVKSMLQRAWNLRIGVAIADITENTATKPQIQRTSLLDISNVSSPRTHANKVVPHERGSLDSGKLEGRHVVIGDYSTTITELVMRRKGLDEPNSLNDGGTTSSKRGGEKDLNAEITKRPEEFTKDVTLQTPLPVSMDELAFNMGHQPTATVLENDKPVWGVVGIYGWSEIDKKYKTWMLMKQLKNKTTHPYYRTKEGKIIKECLDRFLGDEDWSDSFPNSRVSHFPRYRSDHCAIMLEIEHK</sequence>
<feature type="region of interest" description="Disordered" evidence="1">
    <location>
        <begin position="127"/>
        <end position="150"/>
    </location>
</feature>
<dbReference type="OrthoDB" id="1705899at2759"/>
<evidence type="ECO:0000256" key="1">
    <source>
        <dbReference type="SAM" id="MobiDB-lite"/>
    </source>
</evidence>
<comment type="caution">
    <text evidence="2">The sequence shown here is derived from an EMBL/GenBank/DDBJ whole genome shotgun (WGS) entry which is preliminary data.</text>
</comment>
<reference evidence="2" key="1">
    <citation type="submission" date="2022-04" db="EMBL/GenBank/DDBJ databases">
        <title>Carnegiea gigantea Genome sequencing and assembly v2.</title>
        <authorList>
            <person name="Copetti D."/>
            <person name="Sanderson M.J."/>
            <person name="Burquez A."/>
            <person name="Wojciechowski M.F."/>
        </authorList>
    </citation>
    <scope>NUCLEOTIDE SEQUENCE</scope>
    <source>
        <strain evidence="2">SGP5-SGP5p</strain>
        <tissue evidence="2">Aerial part</tissue>
    </source>
</reference>
<proteinExistence type="predicted"/>